<dbReference type="EMBL" id="VDEP01000072">
    <property type="protein sequence ID" value="KAA1133343.1"/>
    <property type="molecule type" value="Genomic_DNA"/>
</dbReference>
<sequence>MGVILRDVPRKFYFELQPIWILTSAPHLDESGLQRNAAVVNAALKNFGCRFLKLFRSERVSKHEVRSGFRKNFEIFTKLSSKDISIKVGIFRNCFRKVFERCSNSVQTSRGFDQPVLQMKRTSSPGSPSTSAASLLIHILCILRVLPFFFFSKSISSASSASSSLSSLADESISPHYP</sequence>
<protein>
    <submittedName>
        <fullName evidence="1">Uncharacterized protein</fullName>
    </submittedName>
</protein>
<reference evidence="1 2" key="1">
    <citation type="submission" date="2019-05" db="EMBL/GenBank/DDBJ databases">
        <title>Emergence of the Ug99 lineage of the wheat stem rust pathogen through somatic hybridization.</title>
        <authorList>
            <person name="Li F."/>
            <person name="Upadhyaya N.M."/>
            <person name="Sperschneider J."/>
            <person name="Matny O."/>
            <person name="Nguyen-Phuc H."/>
            <person name="Mago R."/>
            <person name="Raley C."/>
            <person name="Miller M.E."/>
            <person name="Silverstein K.A.T."/>
            <person name="Henningsen E."/>
            <person name="Hirsch C.D."/>
            <person name="Visser B."/>
            <person name="Pretorius Z.A."/>
            <person name="Steffenson B.J."/>
            <person name="Schwessinger B."/>
            <person name="Dodds P.N."/>
            <person name="Figueroa M."/>
        </authorList>
    </citation>
    <scope>NUCLEOTIDE SEQUENCE [LARGE SCALE GENOMIC DNA]</scope>
    <source>
        <strain evidence="1 2">Ug99</strain>
    </source>
</reference>
<gene>
    <name evidence="1" type="ORF">PGTUg99_026356</name>
</gene>
<evidence type="ECO:0000313" key="2">
    <source>
        <dbReference type="Proteomes" id="UP000325313"/>
    </source>
</evidence>
<proteinExistence type="predicted"/>
<name>A0A5B0S8C6_PUCGR</name>
<organism evidence="1 2">
    <name type="scientific">Puccinia graminis f. sp. tritici</name>
    <dbReference type="NCBI Taxonomy" id="56615"/>
    <lineage>
        <taxon>Eukaryota</taxon>
        <taxon>Fungi</taxon>
        <taxon>Dikarya</taxon>
        <taxon>Basidiomycota</taxon>
        <taxon>Pucciniomycotina</taxon>
        <taxon>Pucciniomycetes</taxon>
        <taxon>Pucciniales</taxon>
        <taxon>Pucciniaceae</taxon>
        <taxon>Puccinia</taxon>
    </lineage>
</organism>
<dbReference type="AlphaFoldDB" id="A0A5B0S8C6"/>
<dbReference type="Proteomes" id="UP000325313">
    <property type="component" value="Unassembled WGS sequence"/>
</dbReference>
<accession>A0A5B0S8C6</accession>
<evidence type="ECO:0000313" key="1">
    <source>
        <dbReference type="EMBL" id="KAA1133343.1"/>
    </source>
</evidence>
<comment type="caution">
    <text evidence="1">The sequence shown here is derived from an EMBL/GenBank/DDBJ whole genome shotgun (WGS) entry which is preliminary data.</text>
</comment>